<protein>
    <recommendedName>
        <fullName evidence="5">DUF3592 domain-containing protein</fullName>
    </recommendedName>
</protein>
<dbReference type="EMBL" id="JBHTIR010000230">
    <property type="protein sequence ID" value="MFD0851023.1"/>
    <property type="molecule type" value="Genomic_DNA"/>
</dbReference>
<reference evidence="4" key="1">
    <citation type="journal article" date="2019" name="Int. J. Syst. Evol. Microbiol.">
        <title>The Global Catalogue of Microorganisms (GCM) 10K type strain sequencing project: providing services to taxonomists for standard genome sequencing and annotation.</title>
        <authorList>
            <consortium name="The Broad Institute Genomics Platform"/>
            <consortium name="The Broad Institute Genome Sequencing Center for Infectious Disease"/>
            <person name="Wu L."/>
            <person name="Ma J."/>
        </authorList>
    </citation>
    <scope>NUCLEOTIDE SEQUENCE [LARGE SCALE GENOMIC DNA]</scope>
    <source>
        <strain evidence="4">JCM 31696</strain>
    </source>
</reference>
<evidence type="ECO:0000256" key="1">
    <source>
        <dbReference type="SAM" id="Phobius"/>
    </source>
</evidence>
<evidence type="ECO:0000313" key="4">
    <source>
        <dbReference type="Proteomes" id="UP001597083"/>
    </source>
</evidence>
<organism evidence="3 4">
    <name type="scientific">Actinomadura adrarensis</name>
    <dbReference type="NCBI Taxonomy" id="1819600"/>
    <lineage>
        <taxon>Bacteria</taxon>
        <taxon>Bacillati</taxon>
        <taxon>Actinomycetota</taxon>
        <taxon>Actinomycetes</taxon>
        <taxon>Streptosporangiales</taxon>
        <taxon>Thermomonosporaceae</taxon>
        <taxon>Actinomadura</taxon>
    </lineage>
</organism>
<keyword evidence="1" id="KW-0472">Membrane</keyword>
<feature type="non-terminal residue" evidence="3">
    <location>
        <position position="149"/>
    </location>
</feature>
<accession>A0ABW3C943</accession>
<evidence type="ECO:0000256" key="2">
    <source>
        <dbReference type="SAM" id="SignalP"/>
    </source>
</evidence>
<keyword evidence="4" id="KW-1185">Reference proteome</keyword>
<name>A0ABW3C943_9ACTN</name>
<feature type="transmembrane region" description="Helical" evidence="1">
    <location>
        <begin position="111"/>
        <end position="134"/>
    </location>
</feature>
<proteinExistence type="predicted"/>
<sequence>MTKVFTRVRMAAAITMTGMLALAYPPAEAVYTRVFGDRATARVTECLEKKTNPTRFGGGTSTSCSGTWMTSAGERGSGHIGNVSRGDIGRTVEIWLGPRGAQAGNPLSEPAVVVGGGIWVFLLITVHAIGVWALGTGQRAARRLAAGAP</sequence>
<keyword evidence="2" id="KW-0732">Signal</keyword>
<comment type="caution">
    <text evidence="3">The sequence shown here is derived from an EMBL/GenBank/DDBJ whole genome shotgun (WGS) entry which is preliminary data.</text>
</comment>
<keyword evidence="1" id="KW-1133">Transmembrane helix</keyword>
<keyword evidence="1" id="KW-0812">Transmembrane</keyword>
<evidence type="ECO:0000313" key="3">
    <source>
        <dbReference type="EMBL" id="MFD0851023.1"/>
    </source>
</evidence>
<feature type="chain" id="PRO_5045889912" description="DUF3592 domain-containing protein" evidence="2">
    <location>
        <begin position="30"/>
        <end position="149"/>
    </location>
</feature>
<evidence type="ECO:0008006" key="5">
    <source>
        <dbReference type="Google" id="ProtNLM"/>
    </source>
</evidence>
<feature type="signal peptide" evidence="2">
    <location>
        <begin position="1"/>
        <end position="29"/>
    </location>
</feature>
<gene>
    <name evidence="3" type="ORF">ACFQ07_02215</name>
</gene>
<dbReference type="Proteomes" id="UP001597083">
    <property type="component" value="Unassembled WGS sequence"/>
</dbReference>